<dbReference type="Proteomes" id="UP001151760">
    <property type="component" value="Unassembled WGS sequence"/>
</dbReference>
<sequence>MASTTGKKCLAFQVLDTSFIQQQMGTCFITGGYATRIDEHSLVSECTVRWLLVLPGLQVNVVSYVQCWTTDAFGSRIDDAIIDRFGDYYEES</sequence>
<reference evidence="1" key="2">
    <citation type="submission" date="2022-01" db="EMBL/GenBank/DDBJ databases">
        <authorList>
            <person name="Yamashiro T."/>
            <person name="Shiraishi A."/>
            <person name="Satake H."/>
            <person name="Nakayama K."/>
        </authorList>
    </citation>
    <scope>NUCLEOTIDE SEQUENCE</scope>
</reference>
<evidence type="ECO:0000313" key="1">
    <source>
        <dbReference type="EMBL" id="GJS57014.1"/>
    </source>
</evidence>
<comment type="caution">
    <text evidence="1">The sequence shown here is derived from an EMBL/GenBank/DDBJ whole genome shotgun (WGS) entry which is preliminary data.</text>
</comment>
<name>A0ABQ4WVT0_9ASTR</name>
<reference evidence="1" key="1">
    <citation type="journal article" date="2022" name="Int. J. Mol. Sci.">
        <title>Draft Genome of Tanacetum Coccineum: Genomic Comparison of Closely Related Tanacetum-Family Plants.</title>
        <authorList>
            <person name="Yamashiro T."/>
            <person name="Shiraishi A."/>
            <person name="Nakayama K."/>
            <person name="Satake H."/>
        </authorList>
    </citation>
    <scope>NUCLEOTIDE SEQUENCE</scope>
</reference>
<accession>A0ABQ4WVT0</accession>
<organism evidence="1 2">
    <name type="scientific">Tanacetum coccineum</name>
    <dbReference type="NCBI Taxonomy" id="301880"/>
    <lineage>
        <taxon>Eukaryota</taxon>
        <taxon>Viridiplantae</taxon>
        <taxon>Streptophyta</taxon>
        <taxon>Embryophyta</taxon>
        <taxon>Tracheophyta</taxon>
        <taxon>Spermatophyta</taxon>
        <taxon>Magnoliopsida</taxon>
        <taxon>eudicotyledons</taxon>
        <taxon>Gunneridae</taxon>
        <taxon>Pentapetalae</taxon>
        <taxon>asterids</taxon>
        <taxon>campanulids</taxon>
        <taxon>Asterales</taxon>
        <taxon>Asteraceae</taxon>
        <taxon>Asteroideae</taxon>
        <taxon>Anthemideae</taxon>
        <taxon>Anthemidinae</taxon>
        <taxon>Tanacetum</taxon>
    </lineage>
</organism>
<gene>
    <name evidence="1" type="ORF">Tco_0651798</name>
</gene>
<keyword evidence="2" id="KW-1185">Reference proteome</keyword>
<proteinExistence type="predicted"/>
<dbReference type="EMBL" id="BQNB010008976">
    <property type="protein sequence ID" value="GJS57014.1"/>
    <property type="molecule type" value="Genomic_DNA"/>
</dbReference>
<evidence type="ECO:0000313" key="2">
    <source>
        <dbReference type="Proteomes" id="UP001151760"/>
    </source>
</evidence>
<protein>
    <submittedName>
        <fullName evidence="1">Uncharacterized protein</fullName>
    </submittedName>
</protein>